<evidence type="ECO:0008006" key="4">
    <source>
        <dbReference type="Google" id="ProtNLM"/>
    </source>
</evidence>
<proteinExistence type="predicted"/>
<sequence>MWFIVRVAVTAFAVWLATLLLGDHLWIVPKDAEAGKTVVILVAVGLLLTLVNLIVKPIVHVIAFPLYILTLGLFSLVVNALLLMLVAWITEQTDWGIRVDGFWWAVLGALVIAILQTIIGAVVPGSRRR</sequence>
<reference evidence="2 3" key="1">
    <citation type="submission" date="2019-10" db="EMBL/GenBank/DDBJ databases">
        <title>Genome sequence of Luteimicrobium xylanilyticum HY-24.</title>
        <authorList>
            <person name="Kim D.Y."/>
            <person name="Park H.-Y."/>
        </authorList>
    </citation>
    <scope>NUCLEOTIDE SEQUENCE [LARGE SCALE GENOMIC DNA]</scope>
    <source>
        <strain evidence="2 3">HY-24</strain>
    </source>
</reference>
<keyword evidence="1" id="KW-0812">Transmembrane</keyword>
<dbReference type="RefSeq" id="WP_036947582.1">
    <property type="nucleotide sequence ID" value="NZ_BAABIH010000016.1"/>
</dbReference>
<dbReference type="AlphaFoldDB" id="A0A5P9QEB2"/>
<feature type="transmembrane region" description="Helical" evidence="1">
    <location>
        <begin position="67"/>
        <end position="89"/>
    </location>
</feature>
<dbReference type="KEGG" id="lxl:KDY119_03340"/>
<dbReference type="OrthoDB" id="9810847at2"/>
<feature type="transmembrane region" description="Helical" evidence="1">
    <location>
        <begin position="38"/>
        <end position="55"/>
    </location>
</feature>
<feature type="transmembrane region" description="Helical" evidence="1">
    <location>
        <begin position="101"/>
        <end position="123"/>
    </location>
</feature>
<keyword evidence="1" id="KW-1133">Transmembrane helix</keyword>
<evidence type="ECO:0000256" key="1">
    <source>
        <dbReference type="SAM" id="Phobius"/>
    </source>
</evidence>
<keyword evidence="3" id="KW-1185">Reference proteome</keyword>
<accession>A0A5P9QEB2</accession>
<dbReference type="EMBL" id="CP045529">
    <property type="protein sequence ID" value="QFU99804.1"/>
    <property type="molecule type" value="Genomic_DNA"/>
</dbReference>
<evidence type="ECO:0000313" key="2">
    <source>
        <dbReference type="EMBL" id="QFU99804.1"/>
    </source>
</evidence>
<dbReference type="PANTHER" id="PTHR37309:SF1">
    <property type="entry name" value="SLR0284 PROTEIN"/>
    <property type="match status" value="1"/>
</dbReference>
<keyword evidence="1" id="KW-0472">Membrane</keyword>
<gene>
    <name evidence="2" type="ORF">KDY119_03340</name>
</gene>
<dbReference type="Proteomes" id="UP000326702">
    <property type="component" value="Chromosome"/>
</dbReference>
<evidence type="ECO:0000313" key="3">
    <source>
        <dbReference type="Proteomes" id="UP000326702"/>
    </source>
</evidence>
<protein>
    <recommendedName>
        <fullName evidence="4">Phage holin family protein</fullName>
    </recommendedName>
</protein>
<dbReference type="PANTHER" id="PTHR37309">
    <property type="entry name" value="SLR0284 PROTEIN"/>
    <property type="match status" value="1"/>
</dbReference>
<organism evidence="2 3">
    <name type="scientific">Luteimicrobium xylanilyticum</name>
    <dbReference type="NCBI Taxonomy" id="1133546"/>
    <lineage>
        <taxon>Bacteria</taxon>
        <taxon>Bacillati</taxon>
        <taxon>Actinomycetota</taxon>
        <taxon>Actinomycetes</taxon>
        <taxon>Micrococcales</taxon>
        <taxon>Luteimicrobium</taxon>
    </lineage>
</organism>
<dbReference type="Pfam" id="PF04020">
    <property type="entry name" value="Phage_holin_4_2"/>
    <property type="match status" value="1"/>
</dbReference>
<dbReference type="InterPro" id="IPR007165">
    <property type="entry name" value="Phage_holin_4_2"/>
</dbReference>
<name>A0A5P9QEB2_9MICO</name>